<dbReference type="RefSeq" id="WP_143846525.1">
    <property type="nucleotide sequence ID" value="NZ_VLXZ01000001.1"/>
</dbReference>
<evidence type="ECO:0000256" key="1">
    <source>
        <dbReference type="SAM" id="Phobius"/>
    </source>
</evidence>
<keyword evidence="1" id="KW-1133">Transmembrane helix</keyword>
<organism evidence="2 3">
    <name type="scientific">Alkalicoccobacillus porphyridii</name>
    <dbReference type="NCBI Taxonomy" id="2597270"/>
    <lineage>
        <taxon>Bacteria</taxon>
        <taxon>Bacillati</taxon>
        <taxon>Bacillota</taxon>
        <taxon>Bacilli</taxon>
        <taxon>Bacillales</taxon>
        <taxon>Bacillaceae</taxon>
        <taxon>Alkalicoccobacillus</taxon>
    </lineage>
</organism>
<name>A0A554A3B5_9BACI</name>
<gene>
    <name evidence="2" type="ORF">FN960_01090</name>
</gene>
<evidence type="ECO:0000313" key="3">
    <source>
        <dbReference type="Proteomes" id="UP000318521"/>
    </source>
</evidence>
<keyword evidence="3" id="KW-1185">Reference proteome</keyword>
<comment type="caution">
    <text evidence="2">The sequence shown here is derived from an EMBL/GenBank/DDBJ whole genome shotgun (WGS) entry which is preliminary data.</text>
</comment>
<keyword evidence="1" id="KW-0812">Transmembrane</keyword>
<keyword evidence="1" id="KW-0472">Membrane</keyword>
<feature type="transmembrane region" description="Helical" evidence="1">
    <location>
        <begin position="12"/>
        <end position="30"/>
    </location>
</feature>
<dbReference type="AlphaFoldDB" id="A0A554A3B5"/>
<evidence type="ECO:0000313" key="2">
    <source>
        <dbReference type="EMBL" id="TSB48180.1"/>
    </source>
</evidence>
<dbReference type="Proteomes" id="UP000318521">
    <property type="component" value="Unassembled WGS sequence"/>
</dbReference>
<feature type="transmembrane region" description="Helical" evidence="1">
    <location>
        <begin position="36"/>
        <end position="56"/>
    </location>
</feature>
<proteinExistence type="predicted"/>
<dbReference type="EMBL" id="VLXZ01000001">
    <property type="protein sequence ID" value="TSB48180.1"/>
    <property type="molecule type" value="Genomic_DNA"/>
</dbReference>
<reference evidence="2 3" key="1">
    <citation type="submission" date="2019-07" db="EMBL/GenBank/DDBJ databases">
        <authorList>
            <person name="Park Y.J."/>
            <person name="Jeong S.E."/>
            <person name="Jung H.S."/>
        </authorList>
    </citation>
    <scope>NUCLEOTIDE SEQUENCE [LARGE SCALE GENOMIC DNA]</scope>
    <source>
        <strain evidence="3">P16(2019)</strain>
    </source>
</reference>
<sequence length="69" mass="7413">MSVTSSKLLDGIIAGLVTAVLLAMKDLVIYQQVNWTITLAIAATAFLLWSLALPLLRKQLSKSSKRVAG</sequence>
<protein>
    <submittedName>
        <fullName evidence="2">Uncharacterized protein</fullName>
    </submittedName>
</protein>
<accession>A0A554A3B5</accession>